<evidence type="ECO:0008006" key="13">
    <source>
        <dbReference type="Google" id="ProtNLM"/>
    </source>
</evidence>
<dbReference type="PROSITE" id="PS52019">
    <property type="entry name" value="PKS_MFAS_DH"/>
    <property type="match status" value="1"/>
</dbReference>
<feature type="region of interest" description="N-terminal hotdog fold" evidence="6">
    <location>
        <begin position="1306"/>
        <end position="1441"/>
    </location>
</feature>
<dbReference type="InterPro" id="IPR016036">
    <property type="entry name" value="Malonyl_transacylase_ACP-bd"/>
</dbReference>
<reference evidence="11" key="1">
    <citation type="submission" date="2023-06" db="EMBL/GenBank/DDBJ databases">
        <title>Conoideocrella luteorostrata (Hypocreales: Clavicipitaceae), a potential biocontrol fungus for elongate hemlock scale in United States Christmas tree production areas.</title>
        <authorList>
            <person name="Barrett H."/>
            <person name="Lovett B."/>
            <person name="Macias A.M."/>
            <person name="Stajich J.E."/>
            <person name="Kasson M.T."/>
        </authorList>
    </citation>
    <scope>NUCLEOTIDE SEQUENCE</scope>
    <source>
        <strain evidence="11">ARSEF 14590</strain>
    </source>
</reference>
<evidence type="ECO:0000313" key="12">
    <source>
        <dbReference type="Proteomes" id="UP001251528"/>
    </source>
</evidence>
<dbReference type="InterPro" id="IPR006162">
    <property type="entry name" value="Ppantetheine_attach_site"/>
</dbReference>
<dbReference type="PROSITE" id="PS00606">
    <property type="entry name" value="KS3_1"/>
    <property type="match status" value="1"/>
</dbReference>
<dbReference type="Pfam" id="PF00698">
    <property type="entry name" value="Acyl_transf_1"/>
    <property type="match status" value="1"/>
</dbReference>
<dbReference type="Proteomes" id="UP001251528">
    <property type="component" value="Unassembled WGS sequence"/>
</dbReference>
<dbReference type="Pfam" id="PF00550">
    <property type="entry name" value="PP-binding"/>
    <property type="match status" value="1"/>
</dbReference>
<accession>A0AAJ0FQ27</accession>
<dbReference type="InterPro" id="IPR032088">
    <property type="entry name" value="SAT"/>
</dbReference>
<dbReference type="SMART" id="SM00825">
    <property type="entry name" value="PKS_KS"/>
    <property type="match status" value="1"/>
</dbReference>
<keyword evidence="4" id="KW-0511">Multifunctional enzyme</keyword>
<feature type="domain" description="PKS/mFAS DH" evidence="10">
    <location>
        <begin position="1306"/>
        <end position="1620"/>
    </location>
</feature>
<evidence type="ECO:0000259" key="9">
    <source>
        <dbReference type="PROSITE" id="PS52004"/>
    </source>
</evidence>
<keyword evidence="2" id="KW-0597">Phosphoprotein</keyword>
<dbReference type="SUPFAM" id="SSF51735">
    <property type="entry name" value="NAD(P)-binding Rossmann-fold domains"/>
    <property type="match status" value="1"/>
</dbReference>
<dbReference type="PANTHER" id="PTHR45681:SF6">
    <property type="entry name" value="POLYKETIDE SYNTHASE 37"/>
    <property type="match status" value="1"/>
</dbReference>
<dbReference type="Pfam" id="PF08242">
    <property type="entry name" value="Methyltransf_12"/>
    <property type="match status" value="1"/>
</dbReference>
<dbReference type="CDD" id="cd00833">
    <property type="entry name" value="PKS"/>
    <property type="match status" value="1"/>
</dbReference>
<keyword evidence="12" id="KW-1185">Reference proteome</keyword>
<dbReference type="PANTHER" id="PTHR45681">
    <property type="entry name" value="POLYKETIDE SYNTHASE 44-RELATED"/>
    <property type="match status" value="1"/>
</dbReference>
<dbReference type="EMBL" id="JASWJB010000258">
    <property type="protein sequence ID" value="KAK2592586.1"/>
    <property type="molecule type" value="Genomic_DNA"/>
</dbReference>
<evidence type="ECO:0000313" key="11">
    <source>
        <dbReference type="EMBL" id="KAK2592586.1"/>
    </source>
</evidence>
<dbReference type="CDD" id="cd02440">
    <property type="entry name" value="AdoMet_MTases"/>
    <property type="match status" value="1"/>
</dbReference>
<sequence>MHSDPRSLGPLVGSTTFLFGPLSLSFDHAEFSRVNNAVHGDEAFTWILDAISNLPEQWSSISTTLGIPNTKVDEGFKQLVDVKRAFNSGSALSILYPLPNKLLVPLVIIDQLTQYISFLKLTRESPQDADDLIPPSAGYAETLGFCTGLLSSSVVSSAKTFREFATYGSTAIRLGVAIGAIADMDAQSLTTPSHPTRCISTEWNSDSKLNELQQVLDNHVNTYISVNYDHNRATVTTSLDELAQVQQEMRSAGLPASEIGLRGRYHTSDHTKSLETLIEFCDTRPEFQFRDCADLAMKSRSNTDGQYFASGPLHHHVLRSVLSERPDWYRTLRRLQSDVLSRDARARVVAFGAARSLPPSLSQEIGPRCFHVPDVGDKHKSDSQQARNAGIFPDTDIAVVGMSCRVAGADNLEEFWEMLCTGKSQHQEVPTERFTFETAFRNVDPNRKWYGNFIRGHDAFDSRFFKISPREAATTDPQQRQLLQVAYQAVEQSGYFNKAQSESSQNVGCYIGLCGTDYENNIACHAANAFCATGNLEGFAAGKISHHFGWTGPAFVVDTACSSSAVAIHQACQAILSGECSAALAGGTHVMTSPYRYQNLAGASFLSTTGQCKPFDAKADGYCRGEGVAAILLKKLSAAISDGDQVLGVIASTGVQQNRNCTPIFVPNSPSLSNLFSNVVNKAKLKPEAITVVEAHGTGTAVGDPAEYESVRQVLGSTNRSSSLVLGSVKGFIGHTEPVSGVLSLIKVLLMMNKGYIPPQASFEKISSTIKAKPADNIVIPTKLTPWADNFKAALINNYGASGSNASIVLVQGPTGRSKTVQHEENDHKYPFWLPGLDDISIRRYATALLKYFGRYTRSPSSSDITLADISFNLARTANRTLSRRSVFGVKSLNELNETLSAFATNSASFLSNTPSSEFTKPVVLCFGGQISTFVGLDRGLYDRVKILRQHLNKADAVTKSLGAESIFPEIFQREPVKDTVKLQTILFAIQYASAKCWIDSGVQPVALVGHSFGELTALCISQILSLEDCLKAVIKRATLVRDCWGSEKGAMIAIETDLEKVRDVLKKTDRSPCVDRSELASIACYNGPRSFTLAGSVQAMDAVADILENEPVKTMRSRRLNVTNAFHCSLVDGIFKELKDLGLGLNFRRPVISLEHATEKPLQRVGSDFFANHLRAPVFFDHALKRIAKKHPSCLFLEAGSNSTITNMAGRALGNSNGFHFQGVNITGESGTAWDNLVDSTLSLWKEGLNVGFWGHHSCDVLSHKPLLLPPYQFEQLKHWVELKCPQKLVSNVPQETAIKEEKIKLFYFAGYRDENKLVSRFHINTSSSQYERLVSGHIFADTAAICPATVQLDFVIEALHELKSDVTVNGTEPQLHNVQCQLPVCIDASRTLWIEFHEMADESPSSWKFSIISTNSASKVDADLSIHTTGTLRCVPVNDPRTEIEFSRLQRLVTSRQCIDLLNSGDADEVLLNRSIYKVFADIVNYTGHYRGVQKLVGRGDQSAAHVVRQNDATTWLDAYLADCLCQVAGIWANCMTDCSPTDMYVCNGMDHWFRNPKLSRSDGIAVRPQSLYVLAVHHRPSEKAVLSDIFAFDANTKELIEVITGISYVKVTRTSMRKVLVRLTPEISNQAMKAKQSSGTLNMKDLVQSLEQGDSNDAVFSSVAEPVTQASTTTKAFKSDASSNIASKLKKIISELSGIEESEIKRDSAFADLGIDSLLGMELAHEVDSAFEIHIPDNILMEISDFPGLIRVVAKLSGQMSESGVVDDVEQRNAMSSSGSEFDDKSNSDDSEVQTGVSTPVTSELEVPFDLRLSSDLVIKTFRGVKGKNDERILEYGQQDYASTAEPLQTRLSVSLILDALDELDHSVRHASSGSIITRISHPREHSRLVDALYAILQNEAKLVTLDGGQMTRTSTPAPMQPSKEILDNLLSQFPDQQVADNLTYYAGSRLADILRGKTSGIKLIFGSAEGREMVSRFYAEWPLHKLLYRQMQDFIRELTEDLKASGGGPLKILEMGAGTGGTTKLLLPILAEVALPVEYTFTDLSPSFLTAARKKFKDYPFMKFRTHDISDPPAKDLIGTQHLIIASNAVHATPNLKTSVVNIRKALREDGFLLLVEMTERVWWMDLVFGLFEGWWLFDDGRSYVVQDEQMWQKDLQSAGYGVVDWTDGARPENKLERLIIASALSSHRCATLPSPPPCIRIPSADCKTRQAAINGYVYELTNSFADFTDKVNRDGSVAGLLIQRKKKCILVTGGTGSLGAHIVADLVLRNDVSEVICLNRRSKGDGIVRQKQSMIDKGLKVPEEALAKLRVFETDLSKPLLGLAEIDYGKLSGSVTHIIHNAWLMNTKWPLKRFEPQLRIMQNMIYLARDISLQTHPTDKVSFQFVSSVAAVGHWPVWTGKATVPEERMKIDSVLPIGYGDAKHTCEKMLDETLHMHPQRFRVTIVRPGQIAGSSNSGYWNTMEHVPFLIKSSQTLGVLPKLPGHLAWAPVDAVAGTLVDILTLPANVEVYPVYHIDNPKRQRWSDMINMLADVLSISDHKIIPFEDWITVVRANAKQDKGPDEDNPASMLADFFQQDFIHMSCGAMVLGTTKACEHSTTLANLDAVTEELLRSYISRWKKVGFLK</sequence>
<dbReference type="SUPFAM" id="SSF52151">
    <property type="entry name" value="FabD/lysophospholipase-like"/>
    <property type="match status" value="1"/>
</dbReference>
<proteinExistence type="predicted"/>
<dbReference type="InterPro" id="IPR036291">
    <property type="entry name" value="NAD(P)-bd_dom_sf"/>
</dbReference>
<dbReference type="Pfam" id="PF02801">
    <property type="entry name" value="Ketoacyl-synt_C"/>
    <property type="match status" value="1"/>
</dbReference>
<dbReference type="InterPro" id="IPR029063">
    <property type="entry name" value="SAM-dependent_MTases_sf"/>
</dbReference>
<dbReference type="PROSITE" id="PS50075">
    <property type="entry name" value="CARRIER"/>
    <property type="match status" value="1"/>
</dbReference>
<dbReference type="Pfam" id="PF18558">
    <property type="entry name" value="HTH_51"/>
    <property type="match status" value="1"/>
</dbReference>
<dbReference type="InterPro" id="IPR014030">
    <property type="entry name" value="Ketoacyl_synth_N"/>
</dbReference>
<dbReference type="Pfam" id="PF16073">
    <property type="entry name" value="SAT"/>
    <property type="match status" value="1"/>
</dbReference>
<evidence type="ECO:0000259" key="10">
    <source>
        <dbReference type="PROSITE" id="PS52019"/>
    </source>
</evidence>
<keyword evidence="5" id="KW-0012">Acyltransferase</keyword>
<dbReference type="SUPFAM" id="SSF53335">
    <property type="entry name" value="S-adenosyl-L-methionine-dependent methyltransferases"/>
    <property type="match status" value="1"/>
</dbReference>
<organism evidence="11 12">
    <name type="scientific">Conoideocrella luteorostrata</name>
    <dbReference type="NCBI Taxonomy" id="1105319"/>
    <lineage>
        <taxon>Eukaryota</taxon>
        <taxon>Fungi</taxon>
        <taxon>Dikarya</taxon>
        <taxon>Ascomycota</taxon>
        <taxon>Pezizomycotina</taxon>
        <taxon>Sordariomycetes</taxon>
        <taxon>Hypocreomycetidae</taxon>
        <taxon>Hypocreales</taxon>
        <taxon>Clavicipitaceae</taxon>
        <taxon>Conoideocrella</taxon>
    </lineage>
</organism>
<dbReference type="Pfam" id="PF07993">
    <property type="entry name" value="NAD_binding_4"/>
    <property type="match status" value="1"/>
</dbReference>
<evidence type="ECO:0000256" key="6">
    <source>
        <dbReference type="PROSITE-ProRule" id="PRU01363"/>
    </source>
</evidence>
<dbReference type="InterPro" id="IPR036736">
    <property type="entry name" value="ACP-like_sf"/>
</dbReference>
<dbReference type="SUPFAM" id="SSF55048">
    <property type="entry name" value="Probable ACP-binding domain of malonyl-CoA ACP transacylase"/>
    <property type="match status" value="1"/>
</dbReference>
<evidence type="ECO:0000256" key="7">
    <source>
        <dbReference type="SAM" id="MobiDB-lite"/>
    </source>
</evidence>
<dbReference type="InterPro" id="IPR016039">
    <property type="entry name" value="Thiolase-like"/>
</dbReference>
<dbReference type="InterPro" id="IPR042104">
    <property type="entry name" value="PKS_dehydratase_sf"/>
</dbReference>
<dbReference type="InterPro" id="IPR013120">
    <property type="entry name" value="FAR_NAD-bd"/>
</dbReference>
<dbReference type="SMART" id="SM00827">
    <property type="entry name" value="PKS_AT"/>
    <property type="match status" value="1"/>
</dbReference>
<dbReference type="Gene3D" id="3.40.366.10">
    <property type="entry name" value="Malonyl-Coenzyme A Acyl Carrier Protein, domain 2"/>
    <property type="match status" value="2"/>
</dbReference>
<dbReference type="GO" id="GO:0044550">
    <property type="term" value="P:secondary metabolite biosynthetic process"/>
    <property type="evidence" value="ECO:0007669"/>
    <property type="project" value="UniProtKB-ARBA"/>
</dbReference>
<dbReference type="SUPFAM" id="SSF53901">
    <property type="entry name" value="Thiolase-like"/>
    <property type="match status" value="1"/>
</dbReference>
<dbReference type="InterPro" id="IPR049900">
    <property type="entry name" value="PKS_mFAS_DH"/>
</dbReference>
<feature type="active site" description="Proton acceptor; for dehydratase activity" evidence="6">
    <location>
        <position position="1339"/>
    </location>
</feature>
<feature type="region of interest" description="C-terminal hotdog fold" evidence="6">
    <location>
        <begin position="1469"/>
        <end position="1620"/>
    </location>
</feature>
<dbReference type="InterPro" id="IPR016035">
    <property type="entry name" value="Acyl_Trfase/lysoPLipase"/>
</dbReference>
<evidence type="ECO:0000256" key="1">
    <source>
        <dbReference type="ARBA" id="ARBA00022450"/>
    </source>
</evidence>
<dbReference type="Pfam" id="PF00109">
    <property type="entry name" value="ketoacyl-synt"/>
    <property type="match status" value="1"/>
</dbReference>
<dbReference type="InterPro" id="IPR001227">
    <property type="entry name" value="Ac_transferase_dom_sf"/>
</dbReference>
<dbReference type="Gene3D" id="3.40.47.10">
    <property type="match status" value="1"/>
</dbReference>
<dbReference type="InterPro" id="IPR018201">
    <property type="entry name" value="Ketoacyl_synth_AS"/>
</dbReference>
<dbReference type="GO" id="GO:0004315">
    <property type="term" value="F:3-oxoacyl-[acyl-carrier-protein] synthase activity"/>
    <property type="evidence" value="ECO:0007669"/>
    <property type="project" value="InterPro"/>
</dbReference>
<dbReference type="SUPFAM" id="SSF47336">
    <property type="entry name" value="ACP-like"/>
    <property type="match status" value="1"/>
</dbReference>
<dbReference type="InterPro" id="IPR009081">
    <property type="entry name" value="PP-bd_ACP"/>
</dbReference>
<dbReference type="PROSITE" id="PS52004">
    <property type="entry name" value="KS3_2"/>
    <property type="match status" value="1"/>
</dbReference>
<comment type="caution">
    <text evidence="11">The sequence shown here is derived from an EMBL/GenBank/DDBJ whole genome shotgun (WGS) entry which is preliminary data.</text>
</comment>
<dbReference type="InterPro" id="IPR013217">
    <property type="entry name" value="Methyltransf_12"/>
</dbReference>
<evidence type="ECO:0000256" key="2">
    <source>
        <dbReference type="ARBA" id="ARBA00022553"/>
    </source>
</evidence>
<dbReference type="Gene3D" id="3.10.129.110">
    <property type="entry name" value="Polyketide synthase dehydratase"/>
    <property type="match status" value="1"/>
</dbReference>
<feature type="active site" description="Proton donor; for dehydratase activity" evidence="6">
    <location>
        <position position="1525"/>
    </location>
</feature>
<dbReference type="PROSITE" id="PS00012">
    <property type="entry name" value="PHOSPHOPANTETHEINE"/>
    <property type="match status" value="1"/>
</dbReference>
<name>A0AAJ0FQ27_9HYPO</name>
<dbReference type="InterPro" id="IPR050444">
    <property type="entry name" value="Polyketide_Synthase"/>
</dbReference>
<dbReference type="InterPro" id="IPR041068">
    <property type="entry name" value="HTH_51"/>
</dbReference>
<keyword evidence="3" id="KW-0808">Transferase</keyword>
<dbReference type="InterPro" id="IPR020841">
    <property type="entry name" value="PKS_Beta-ketoAc_synthase_dom"/>
</dbReference>
<feature type="region of interest" description="Disordered" evidence="7">
    <location>
        <begin position="1767"/>
        <end position="1802"/>
    </location>
</feature>
<protein>
    <recommendedName>
        <fullName evidence="13">Polyketide synthase</fullName>
    </recommendedName>
</protein>
<gene>
    <name evidence="11" type="ORF">QQS21_009731</name>
</gene>
<dbReference type="InterPro" id="IPR014031">
    <property type="entry name" value="Ketoacyl_synth_C"/>
</dbReference>
<feature type="domain" description="Ketosynthase family 3 (KS3)" evidence="9">
    <location>
        <begin position="394"/>
        <end position="812"/>
    </location>
</feature>
<evidence type="ECO:0000256" key="5">
    <source>
        <dbReference type="ARBA" id="ARBA00023315"/>
    </source>
</evidence>
<dbReference type="GO" id="GO:0006633">
    <property type="term" value="P:fatty acid biosynthetic process"/>
    <property type="evidence" value="ECO:0007669"/>
    <property type="project" value="InterPro"/>
</dbReference>
<feature type="domain" description="Carrier" evidence="8">
    <location>
        <begin position="1686"/>
        <end position="1760"/>
    </location>
</feature>
<keyword evidence="1" id="KW-0596">Phosphopantetheine</keyword>
<evidence type="ECO:0000256" key="4">
    <source>
        <dbReference type="ARBA" id="ARBA00023268"/>
    </source>
</evidence>
<dbReference type="Gene3D" id="3.40.50.720">
    <property type="entry name" value="NAD(P)-binding Rossmann-like Domain"/>
    <property type="match status" value="1"/>
</dbReference>
<dbReference type="Gene3D" id="3.40.50.150">
    <property type="entry name" value="Vaccinia Virus protein VP39"/>
    <property type="match status" value="1"/>
</dbReference>
<dbReference type="Gene3D" id="3.30.70.3290">
    <property type="match status" value="1"/>
</dbReference>
<evidence type="ECO:0000259" key="8">
    <source>
        <dbReference type="PROSITE" id="PS50075"/>
    </source>
</evidence>
<dbReference type="InterPro" id="IPR014043">
    <property type="entry name" value="Acyl_transferase_dom"/>
</dbReference>
<evidence type="ECO:0000256" key="3">
    <source>
        <dbReference type="ARBA" id="ARBA00022679"/>
    </source>
</evidence>
<dbReference type="Gene3D" id="1.10.1200.10">
    <property type="entry name" value="ACP-like"/>
    <property type="match status" value="1"/>
</dbReference>